<protein>
    <recommendedName>
        <fullName evidence="2">histidine kinase</fullName>
        <ecNumber evidence="2">2.7.13.3</ecNumber>
    </recommendedName>
</protein>
<dbReference type="InterPro" id="IPR005467">
    <property type="entry name" value="His_kinase_dom"/>
</dbReference>
<dbReference type="SMART" id="SM00387">
    <property type="entry name" value="HATPase_c"/>
    <property type="match status" value="1"/>
</dbReference>
<keyword evidence="4" id="KW-0808">Transferase</keyword>
<dbReference type="PANTHER" id="PTHR45453:SF1">
    <property type="entry name" value="PHOSPHATE REGULON SENSOR PROTEIN PHOR"/>
    <property type="match status" value="1"/>
</dbReference>
<comment type="caution">
    <text evidence="10">The sequence shown here is derived from an EMBL/GenBank/DDBJ whole genome shotgun (WGS) entry which is preliminary data.</text>
</comment>
<evidence type="ECO:0000256" key="8">
    <source>
        <dbReference type="SAM" id="Phobius"/>
    </source>
</evidence>
<keyword evidence="3" id="KW-0597">Phosphoprotein</keyword>
<keyword evidence="8" id="KW-0812">Transmembrane</keyword>
<dbReference type="InterPro" id="IPR036890">
    <property type="entry name" value="HATPase_C_sf"/>
</dbReference>
<dbReference type="PANTHER" id="PTHR45453">
    <property type="entry name" value="PHOSPHATE REGULON SENSOR PROTEIN PHOR"/>
    <property type="match status" value="1"/>
</dbReference>
<dbReference type="EMBL" id="JBHUHZ010000001">
    <property type="protein sequence ID" value="MFD2161623.1"/>
    <property type="molecule type" value="Genomic_DNA"/>
</dbReference>
<evidence type="ECO:0000256" key="2">
    <source>
        <dbReference type="ARBA" id="ARBA00012438"/>
    </source>
</evidence>
<keyword evidence="7" id="KW-0175">Coiled coil</keyword>
<keyword evidence="11" id="KW-1185">Reference proteome</keyword>
<dbReference type="CDD" id="cd00082">
    <property type="entry name" value="HisKA"/>
    <property type="match status" value="1"/>
</dbReference>
<keyword evidence="8" id="KW-0472">Membrane</keyword>
<dbReference type="InterPro" id="IPR003594">
    <property type="entry name" value="HATPase_dom"/>
</dbReference>
<evidence type="ECO:0000256" key="1">
    <source>
        <dbReference type="ARBA" id="ARBA00000085"/>
    </source>
</evidence>
<evidence type="ECO:0000256" key="5">
    <source>
        <dbReference type="ARBA" id="ARBA00022777"/>
    </source>
</evidence>
<dbReference type="InterPro" id="IPR003661">
    <property type="entry name" value="HisK_dim/P_dom"/>
</dbReference>
<proteinExistence type="predicted"/>
<dbReference type="PRINTS" id="PR00344">
    <property type="entry name" value="BCTRLSENSOR"/>
</dbReference>
<dbReference type="CDD" id="cd00075">
    <property type="entry name" value="HATPase"/>
    <property type="match status" value="1"/>
</dbReference>
<gene>
    <name evidence="10" type="ORF">ACFSJU_04410</name>
</gene>
<dbReference type="InterPro" id="IPR036097">
    <property type="entry name" value="HisK_dim/P_sf"/>
</dbReference>
<feature type="transmembrane region" description="Helical" evidence="8">
    <location>
        <begin position="347"/>
        <end position="373"/>
    </location>
</feature>
<accession>A0ABW4ZHU9</accession>
<reference evidence="11" key="1">
    <citation type="journal article" date="2019" name="Int. J. Syst. Evol. Microbiol.">
        <title>The Global Catalogue of Microorganisms (GCM) 10K type strain sequencing project: providing services to taxonomists for standard genome sequencing and annotation.</title>
        <authorList>
            <consortium name="The Broad Institute Genomics Platform"/>
            <consortium name="The Broad Institute Genome Sequencing Center for Infectious Disease"/>
            <person name="Wu L."/>
            <person name="Ma J."/>
        </authorList>
    </citation>
    <scope>NUCLEOTIDE SEQUENCE [LARGE SCALE GENOMIC DNA]</scope>
    <source>
        <strain evidence="11">KCTC 42217</strain>
    </source>
</reference>
<evidence type="ECO:0000313" key="11">
    <source>
        <dbReference type="Proteomes" id="UP001597387"/>
    </source>
</evidence>
<evidence type="ECO:0000313" key="10">
    <source>
        <dbReference type="EMBL" id="MFD2161623.1"/>
    </source>
</evidence>
<organism evidence="10 11">
    <name type="scientific">Paradesertivirga mongoliensis</name>
    <dbReference type="NCBI Taxonomy" id="2100740"/>
    <lineage>
        <taxon>Bacteria</taxon>
        <taxon>Pseudomonadati</taxon>
        <taxon>Bacteroidota</taxon>
        <taxon>Sphingobacteriia</taxon>
        <taxon>Sphingobacteriales</taxon>
        <taxon>Sphingobacteriaceae</taxon>
        <taxon>Paradesertivirga</taxon>
    </lineage>
</organism>
<dbReference type="Pfam" id="PF00512">
    <property type="entry name" value="HisKA"/>
    <property type="match status" value="1"/>
</dbReference>
<evidence type="ECO:0000259" key="9">
    <source>
        <dbReference type="PROSITE" id="PS50109"/>
    </source>
</evidence>
<feature type="coiled-coil region" evidence="7">
    <location>
        <begin position="210"/>
        <end position="237"/>
    </location>
</feature>
<dbReference type="InterPro" id="IPR004358">
    <property type="entry name" value="Sig_transdc_His_kin-like_C"/>
</dbReference>
<evidence type="ECO:0000256" key="6">
    <source>
        <dbReference type="ARBA" id="ARBA00023012"/>
    </source>
</evidence>
<dbReference type="Gene3D" id="3.30.565.10">
    <property type="entry name" value="Histidine kinase-like ATPase, C-terminal domain"/>
    <property type="match status" value="1"/>
</dbReference>
<dbReference type="GO" id="GO:0016301">
    <property type="term" value="F:kinase activity"/>
    <property type="evidence" value="ECO:0007669"/>
    <property type="project" value="UniProtKB-KW"/>
</dbReference>
<dbReference type="Pfam" id="PF02518">
    <property type="entry name" value="HATPase_c"/>
    <property type="match status" value="1"/>
</dbReference>
<keyword evidence="6" id="KW-0902">Two-component regulatory system</keyword>
<dbReference type="EC" id="2.7.13.3" evidence="2"/>
<dbReference type="InterPro" id="IPR050351">
    <property type="entry name" value="BphY/WalK/GraS-like"/>
</dbReference>
<dbReference type="RefSeq" id="WP_255898893.1">
    <property type="nucleotide sequence ID" value="NZ_JAFMZO010000001.1"/>
</dbReference>
<dbReference type="Gene3D" id="1.10.287.130">
    <property type="match status" value="1"/>
</dbReference>
<evidence type="ECO:0000256" key="3">
    <source>
        <dbReference type="ARBA" id="ARBA00022553"/>
    </source>
</evidence>
<name>A0ABW4ZHU9_9SPHI</name>
<dbReference type="SUPFAM" id="SSF47384">
    <property type="entry name" value="Homodimeric domain of signal transducing histidine kinase"/>
    <property type="match status" value="1"/>
</dbReference>
<evidence type="ECO:0000256" key="7">
    <source>
        <dbReference type="SAM" id="Coils"/>
    </source>
</evidence>
<sequence>MKKRSISLIIGLMSIALLGVMAMQLYFFKQAFALKSQLFDQSVNEALNKVATKVEKYEFYDILKKRNQQQMEEKHPSHPVLIAGRPQEQNSPMNYELQLGRKKALLLRREQKKSDSLFNLRDSLFRSRHEILAITDMAALEPEPESFDVKIDFTEIYDGQGGVHQQAAITSVSPRARAFKKGRTDSVRRYLYFDPIRGQQIKTFGKPKIKELSSAAIKELEREKQLLRRKKEKFLDSVRTAKKKTAFEEVEHELNEVHIPLKSRINVAYLDSMLKSEIKNAGIDTNYDYQVVSARNDDMLIFRNASMEVEFEPENTYKTVLFNDIVRDGGMLMVTFPDKNSMILANMGLTVSSSAALLLILLFCFGFTIHSIIRQKKISEMKTDFINNMTHEFKTPVATIMIASEALKDPEITEDKQRISRLAGIIYDENIRLGNHIERVLNIAKIDKGDLKLDFKPVDMNELITAVADSMQLQFQKKEATISLNLNASRSTVEGDELHLSNVIYNLIDNALKYSTEKPEISISTATAGKNLIIRVADKGIGMNKDQLSKIFDQFYRIPTGNVHDVKGFGLGLSYVSNIVKRHHGSIRVKSEKDKGSEFEIVFPT</sequence>
<feature type="domain" description="Histidine kinase" evidence="9">
    <location>
        <begin position="388"/>
        <end position="605"/>
    </location>
</feature>
<dbReference type="Proteomes" id="UP001597387">
    <property type="component" value="Unassembled WGS sequence"/>
</dbReference>
<dbReference type="PROSITE" id="PS50109">
    <property type="entry name" value="HIS_KIN"/>
    <property type="match status" value="1"/>
</dbReference>
<keyword evidence="5 10" id="KW-0418">Kinase</keyword>
<comment type="catalytic activity">
    <reaction evidence="1">
        <text>ATP + protein L-histidine = ADP + protein N-phospho-L-histidine.</text>
        <dbReference type="EC" id="2.7.13.3"/>
    </reaction>
</comment>
<dbReference type="SMART" id="SM00388">
    <property type="entry name" value="HisKA"/>
    <property type="match status" value="1"/>
</dbReference>
<keyword evidence="8" id="KW-1133">Transmembrane helix</keyword>
<evidence type="ECO:0000256" key="4">
    <source>
        <dbReference type="ARBA" id="ARBA00022679"/>
    </source>
</evidence>
<dbReference type="SUPFAM" id="SSF55874">
    <property type="entry name" value="ATPase domain of HSP90 chaperone/DNA topoisomerase II/histidine kinase"/>
    <property type="match status" value="1"/>
</dbReference>